<keyword evidence="3" id="KW-1185">Reference proteome</keyword>
<dbReference type="HOGENOM" id="CLU_026673_3_4_1"/>
<dbReference type="InterPro" id="IPR020843">
    <property type="entry name" value="ER"/>
</dbReference>
<dbReference type="InterPro" id="IPR011032">
    <property type="entry name" value="GroES-like_sf"/>
</dbReference>
<evidence type="ECO:0000313" key="3">
    <source>
        <dbReference type="Proteomes" id="UP000054266"/>
    </source>
</evidence>
<protein>
    <recommendedName>
        <fullName evidence="1">Enoyl reductase (ER) domain-containing protein</fullName>
    </recommendedName>
</protein>
<accession>A0A0D2FNV1</accession>
<dbReference type="STRING" id="5601.A0A0D2FNV1"/>
<proteinExistence type="predicted"/>
<dbReference type="Gene3D" id="3.40.50.720">
    <property type="entry name" value="NAD(P)-binding Rossmann-like Domain"/>
    <property type="match status" value="1"/>
</dbReference>
<dbReference type="InterPro" id="IPR013154">
    <property type="entry name" value="ADH-like_N"/>
</dbReference>
<dbReference type="Gene3D" id="3.90.180.10">
    <property type="entry name" value="Medium-chain alcohol dehydrogenases, catalytic domain"/>
    <property type="match status" value="1"/>
</dbReference>
<dbReference type="CDD" id="cd08276">
    <property type="entry name" value="MDR7"/>
    <property type="match status" value="1"/>
</dbReference>
<evidence type="ECO:0000259" key="1">
    <source>
        <dbReference type="SMART" id="SM00829"/>
    </source>
</evidence>
<dbReference type="InterPro" id="IPR036291">
    <property type="entry name" value="NAD(P)-bd_dom_sf"/>
</dbReference>
<dbReference type="InterPro" id="IPR052711">
    <property type="entry name" value="Zinc_ADH-like"/>
</dbReference>
<dbReference type="SMART" id="SM00829">
    <property type="entry name" value="PKS_ER"/>
    <property type="match status" value="1"/>
</dbReference>
<dbReference type="Pfam" id="PF08240">
    <property type="entry name" value="ADH_N"/>
    <property type="match status" value="1"/>
</dbReference>
<evidence type="ECO:0000313" key="2">
    <source>
        <dbReference type="EMBL" id="KIW69923.1"/>
    </source>
</evidence>
<sequence>MALTYQINIVDDSHSHLSPNLVQNLSQKTVPIPEPGPGSILVRMHAAALNFRDLLCLADSPVYPVRTVPGLVPCSDGSGEIVQAGPDSKWAGSIGQAVILVPNRDWLDGDVGVVQISNTLGAGDHNGTLAQYVVVEDTWVVKAPKNLSYEEAAALVSTAGTAINVLGSIDVREGTTVVTQGTGGVSCAVIQYAAALGARVIATSSTAEKLQIAKRLGASELINYRTTPNWGEEVLHLTAGKGADLVCDVAGSGTLEASIKALRQGGTVCIVGMLTPPQPLELVMPILLGAKTVKGILIYSKKMLEKAVTLAEDRDIHPQIEEIYAWEDAPKAFERLRSQDFVGKIVVKV</sequence>
<dbReference type="EMBL" id="KN846957">
    <property type="protein sequence ID" value="KIW69923.1"/>
    <property type="molecule type" value="Genomic_DNA"/>
</dbReference>
<feature type="domain" description="Enoyl reductase (ER)" evidence="1">
    <location>
        <begin position="20"/>
        <end position="347"/>
    </location>
</feature>
<dbReference type="SUPFAM" id="SSF50129">
    <property type="entry name" value="GroES-like"/>
    <property type="match status" value="1"/>
</dbReference>
<reference evidence="2 3" key="1">
    <citation type="submission" date="2015-01" db="EMBL/GenBank/DDBJ databases">
        <title>The Genome Sequence of Capronia semiimmersa CBS27337.</title>
        <authorList>
            <consortium name="The Broad Institute Genomics Platform"/>
            <person name="Cuomo C."/>
            <person name="de Hoog S."/>
            <person name="Gorbushina A."/>
            <person name="Stielow B."/>
            <person name="Teixiera M."/>
            <person name="Abouelleil A."/>
            <person name="Chapman S.B."/>
            <person name="Priest M."/>
            <person name="Young S.K."/>
            <person name="Wortman J."/>
            <person name="Nusbaum C."/>
            <person name="Birren B."/>
        </authorList>
    </citation>
    <scope>NUCLEOTIDE SEQUENCE [LARGE SCALE GENOMIC DNA]</scope>
    <source>
        <strain evidence="2 3">CBS 27337</strain>
    </source>
</reference>
<dbReference type="PANTHER" id="PTHR45033:SF2">
    <property type="entry name" value="ZINC-TYPE ALCOHOL DEHYDROGENASE-LIKE PROTEIN C1773.06C"/>
    <property type="match status" value="1"/>
</dbReference>
<dbReference type="GO" id="GO:0016491">
    <property type="term" value="F:oxidoreductase activity"/>
    <property type="evidence" value="ECO:0007669"/>
    <property type="project" value="InterPro"/>
</dbReference>
<dbReference type="AlphaFoldDB" id="A0A0D2FNV1"/>
<gene>
    <name evidence="2" type="ORF">PV04_02238</name>
</gene>
<dbReference type="Pfam" id="PF00107">
    <property type="entry name" value="ADH_zinc_N"/>
    <property type="match status" value="1"/>
</dbReference>
<dbReference type="Proteomes" id="UP000054266">
    <property type="component" value="Unassembled WGS sequence"/>
</dbReference>
<organism evidence="2 3">
    <name type="scientific">Phialophora macrospora</name>
    <dbReference type="NCBI Taxonomy" id="1851006"/>
    <lineage>
        <taxon>Eukaryota</taxon>
        <taxon>Fungi</taxon>
        <taxon>Dikarya</taxon>
        <taxon>Ascomycota</taxon>
        <taxon>Pezizomycotina</taxon>
        <taxon>Eurotiomycetes</taxon>
        <taxon>Chaetothyriomycetidae</taxon>
        <taxon>Chaetothyriales</taxon>
        <taxon>Herpotrichiellaceae</taxon>
        <taxon>Phialophora</taxon>
    </lineage>
</organism>
<dbReference type="InterPro" id="IPR013149">
    <property type="entry name" value="ADH-like_C"/>
</dbReference>
<dbReference type="PANTHER" id="PTHR45033">
    <property type="match status" value="1"/>
</dbReference>
<name>A0A0D2FNV1_9EURO</name>
<dbReference type="SUPFAM" id="SSF51735">
    <property type="entry name" value="NAD(P)-binding Rossmann-fold domains"/>
    <property type="match status" value="1"/>
</dbReference>